<evidence type="ECO:0000313" key="2">
    <source>
        <dbReference type="Proteomes" id="UP000177159"/>
    </source>
</evidence>
<dbReference type="GO" id="GO:0043565">
    <property type="term" value="F:sequence-specific DNA binding"/>
    <property type="evidence" value="ECO:0007669"/>
    <property type="project" value="InterPro"/>
</dbReference>
<dbReference type="InterPro" id="IPR013368">
    <property type="entry name" value="YecD_YerC"/>
</dbReference>
<sequence length="87" mass="10098">MLTKQDHKLLHELVDSLLKMNSKEKMTDFLYGVLTEKEIKEISRRLEIVHLIKKGLAHKKIAERLEVGVATVTRGSKELQKGHFKYV</sequence>
<dbReference type="InterPro" id="IPR000831">
    <property type="entry name" value="Trp_repress"/>
</dbReference>
<evidence type="ECO:0000313" key="1">
    <source>
        <dbReference type="EMBL" id="OGK23511.1"/>
    </source>
</evidence>
<dbReference type="Gene3D" id="1.10.1270.10">
    <property type="entry name" value="TrpR-like"/>
    <property type="match status" value="1"/>
</dbReference>
<dbReference type="EMBL" id="MFZM01000020">
    <property type="protein sequence ID" value="OGK23511.1"/>
    <property type="molecule type" value="Genomic_DNA"/>
</dbReference>
<dbReference type="AlphaFoldDB" id="A0A1F7GX57"/>
<dbReference type="GO" id="GO:0003700">
    <property type="term" value="F:DNA-binding transcription factor activity"/>
    <property type="evidence" value="ECO:0007669"/>
    <property type="project" value="InterPro"/>
</dbReference>
<dbReference type="InterPro" id="IPR010921">
    <property type="entry name" value="Trp_repressor/repl_initiator"/>
</dbReference>
<reference evidence="1 2" key="1">
    <citation type="journal article" date="2016" name="Nat. Commun.">
        <title>Thousands of microbial genomes shed light on interconnected biogeochemical processes in an aquifer system.</title>
        <authorList>
            <person name="Anantharaman K."/>
            <person name="Brown C.T."/>
            <person name="Hug L.A."/>
            <person name="Sharon I."/>
            <person name="Castelle C.J."/>
            <person name="Probst A.J."/>
            <person name="Thomas B.C."/>
            <person name="Singh A."/>
            <person name="Wilkins M.J."/>
            <person name="Karaoz U."/>
            <person name="Brodie E.L."/>
            <person name="Williams K.H."/>
            <person name="Hubbard S.S."/>
            <person name="Banfield J.F."/>
        </authorList>
    </citation>
    <scope>NUCLEOTIDE SEQUENCE [LARGE SCALE GENOMIC DNA]</scope>
</reference>
<dbReference type="PANTHER" id="PTHR40080">
    <property type="entry name" value="LMO1763 PROTEIN"/>
    <property type="match status" value="1"/>
</dbReference>
<protein>
    <recommendedName>
        <fullName evidence="3">Transcriptional regulator</fullName>
    </recommendedName>
</protein>
<dbReference type="PANTHER" id="PTHR40080:SF1">
    <property type="entry name" value="TRPR-LIKE PROTEIN YERC_YECD"/>
    <property type="match status" value="1"/>
</dbReference>
<comment type="caution">
    <text evidence="1">The sequence shown here is derived from an EMBL/GenBank/DDBJ whole genome shotgun (WGS) entry which is preliminary data.</text>
</comment>
<organism evidence="1 2">
    <name type="scientific">Candidatus Roizmanbacteria bacterium RIFCSPHIGHO2_02_FULL_37_24</name>
    <dbReference type="NCBI Taxonomy" id="1802037"/>
    <lineage>
        <taxon>Bacteria</taxon>
        <taxon>Candidatus Roizmaniibacteriota</taxon>
    </lineage>
</organism>
<accession>A0A1F7GX57</accession>
<dbReference type="Proteomes" id="UP000177159">
    <property type="component" value="Unassembled WGS sequence"/>
</dbReference>
<evidence type="ECO:0008006" key="3">
    <source>
        <dbReference type="Google" id="ProtNLM"/>
    </source>
</evidence>
<proteinExistence type="predicted"/>
<dbReference type="Pfam" id="PF01371">
    <property type="entry name" value="Trp_repressor"/>
    <property type="match status" value="1"/>
</dbReference>
<name>A0A1F7GX57_9BACT</name>
<gene>
    <name evidence="1" type="ORF">A3C24_01810</name>
</gene>
<dbReference type="SUPFAM" id="SSF48295">
    <property type="entry name" value="TrpR-like"/>
    <property type="match status" value="1"/>
</dbReference>
<dbReference type="InterPro" id="IPR038116">
    <property type="entry name" value="TrpR-like_sf"/>
</dbReference>